<evidence type="ECO:0000259" key="1">
    <source>
        <dbReference type="Pfam" id="PF19783"/>
    </source>
</evidence>
<dbReference type="OrthoDB" id="1114906at2"/>
<dbReference type="Pfam" id="PF19783">
    <property type="entry name" value="DUF6268"/>
    <property type="match status" value="1"/>
</dbReference>
<reference evidence="2 3" key="1">
    <citation type="submission" date="2015-03" db="EMBL/GenBank/DDBJ databases">
        <title>Complete genome sequence of Muricauda lutaonensis CC-HSB-11T, isolated from a coastal hot spring.</title>
        <authorList>
            <person name="Kim K.M."/>
        </authorList>
    </citation>
    <scope>NUCLEOTIDE SEQUENCE [LARGE SCALE GENOMIC DNA]</scope>
    <source>
        <strain evidence="2 3">CC-HSB-11</strain>
    </source>
</reference>
<dbReference type="EMBL" id="CP011071">
    <property type="protein sequence ID" value="AKA34163.1"/>
    <property type="molecule type" value="Genomic_DNA"/>
</dbReference>
<evidence type="ECO:0000313" key="3">
    <source>
        <dbReference type="Proteomes" id="UP000032726"/>
    </source>
</evidence>
<organism evidence="2 3">
    <name type="scientific">Flagellimonas lutaonensis</name>
    <dbReference type="NCBI Taxonomy" id="516051"/>
    <lineage>
        <taxon>Bacteria</taxon>
        <taxon>Pseudomonadati</taxon>
        <taxon>Bacteroidota</taxon>
        <taxon>Flavobacteriia</taxon>
        <taxon>Flavobacteriales</taxon>
        <taxon>Flavobacteriaceae</taxon>
        <taxon>Flagellimonas</taxon>
    </lineage>
</organism>
<accession>A0A0D5YQK0</accession>
<keyword evidence="3" id="KW-1185">Reference proteome</keyword>
<proteinExistence type="predicted"/>
<sequence>MQNRLVPVLFCCILFGVLGRAQSTDLLRIDYLRIPENNSGIGTSRYKVLLNVPIKLGNDDYFVIGGEYNRFEIDFSRPQPFDTEQIDVLHVMDMNLGYITRWNDNWRLITIATPRLASNLLDGVVTKDFFINATATLWKERMDAEVPFRLVLGLSYNSTTGLPFPLPLISYYRRFHPKWSYTLGIPRSNFKYHITDRHTLQLALLLDGYFINLQDDILLPDGRIGTRISLSTLVGAVGYQFNLSKMMSFYTLLGGSIEQEGKLRDNKRVDVFLLNREANLYLRGGFKISIF</sequence>
<dbReference type="Proteomes" id="UP000032726">
    <property type="component" value="Chromosome"/>
</dbReference>
<evidence type="ECO:0000313" key="2">
    <source>
        <dbReference type="EMBL" id="AKA34163.1"/>
    </source>
</evidence>
<dbReference type="InterPro" id="IPR046235">
    <property type="entry name" value="DUF6268"/>
</dbReference>
<protein>
    <recommendedName>
        <fullName evidence="1">DUF6268 domain-containing protein</fullName>
    </recommendedName>
</protein>
<dbReference type="KEGG" id="mlt:VC82_484"/>
<dbReference type="AlphaFoldDB" id="A0A0D5YQK0"/>
<dbReference type="STRING" id="516051.VC82_484"/>
<gene>
    <name evidence="2" type="ORF">VC82_484</name>
</gene>
<feature type="domain" description="DUF6268" evidence="1">
    <location>
        <begin position="84"/>
        <end position="287"/>
    </location>
</feature>
<dbReference type="HOGENOM" id="CLU_939922_0_0_10"/>
<name>A0A0D5YQK0_9FLAO</name>